<sequence>MKRVRVAIHKLEKLIVMNSDKKISAHYHHGNLLTAIQAGLERQGIKPENASVEDLGPVDEFHIGGRAASIHFLDQLKISPSQTILDIGCGLGGSARFAAKTYGARIAGIDLTPEYVEVGQQLCDWVGLSDSIKLRQGSALSLPFEDASFDGAFMMHVGMNIEDKHTLISEVSRVLKSGAKFGIYDIMKGNDEELVYPVPWATTSETSWVAEPKDYRMALEANGFVVAEDNNRHDFAMEFFKKMKAESEAAGGPPPLGLHVLMQHSTAEKIPNMVANLAAGRISPIEIIAIKDP</sequence>
<dbReference type="PANTHER" id="PTHR44068:SF11">
    <property type="entry name" value="GERANYL DIPHOSPHATE 2-C-METHYLTRANSFERASE"/>
    <property type="match status" value="1"/>
</dbReference>
<evidence type="ECO:0000259" key="2">
    <source>
        <dbReference type="Pfam" id="PF08241"/>
    </source>
</evidence>
<feature type="domain" description="Methyltransferase type 11" evidence="2">
    <location>
        <begin position="85"/>
        <end position="181"/>
    </location>
</feature>
<evidence type="ECO:0000256" key="1">
    <source>
        <dbReference type="ARBA" id="ARBA00022679"/>
    </source>
</evidence>
<evidence type="ECO:0000313" key="4">
    <source>
        <dbReference type="Proteomes" id="UP000199658"/>
    </source>
</evidence>
<dbReference type="Pfam" id="PF08241">
    <property type="entry name" value="Methyltransf_11"/>
    <property type="match status" value="1"/>
</dbReference>
<organism evidence="3 4">
    <name type="scientific">Litoreibacter janthinus</name>
    <dbReference type="NCBI Taxonomy" id="670154"/>
    <lineage>
        <taxon>Bacteria</taxon>
        <taxon>Pseudomonadati</taxon>
        <taxon>Pseudomonadota</taxon>
        <taxon>Alphaproteobacteria</taxon>
        <taxon>Rhodobacterales</taxon>
        <taxon>Roseobacteraceae</taxon>
        <taxon>Litoreibacter</taxon>
    </lineage>
</organism>
<dbReference type="SUPFAM" id="SSF53335">
    <property type="entry name" value="S-adenosyl-L-methionine-dependent methyltransferases"/>
    <property type="match status" value="1"/>
</dbReference>
<gene>
    <name evidence="3" type="ORF">SAMN04488002_1829</name>
</gene>
<dbReference type="PANTHER" id="PTHR44068">
    <property type="entry name" value="ZGC:194242"/>
    <property type="match status" value="1"/>
</dbReference>
<dbReference type="InterPro" id="IPR029063">
    <property type="entry name" value="SAM-dependent_MTases_sf"/>
</dbReference>
<keyword evidence="1 3" id="KW-0808">Transferase</keyword>
<dbReference type="InterPro" id="IPR013216">
    <property type="entry name" value="Methyltransf_11"/>
</dbReference>
<dbReference type="STRING" id="670154.SAMN04488002_1829"/>
<keyword evidence="3" id="KW-0489">Methyltransferase</keyword>
<dbReference type="GO" id="GO:0032259">
    <property type="term" value="P:methylation"/>
    <property type="evidence" value="ECO:0007669"/>
    <property type="project" value="UniProtKB-KW"/>
</dbReference>
<dbReference type="CDD" id="cd02440">
    <property type="entry name" value="AdoMet_MTases"/>
    <property type="match status" value="1"/>
</dbReference>
<dbReference type="InterPro" id="IPR050447">
    <property type="entry name" value="Erg6_SMT_methyltransf"/>
</dbReference>
<accession>A0A1I6GQ25</accession>
<dbReference type="Gene3D" id="3.40.50.150">
    <property type="entry name" value="Vaccinia Virus protein VP39"/>
    <property type="match status" value="1"/>
</dbReference>
<dbReference type="Proteomes" id="UP000199658">
    <property type="component" value="Unassembled WGS sequence"/>
</dbReference>
<dbReference type="EMBL" id="FOYO01000001">
    <property type="protein sequence ID" value="SFR44325.1"/>
    <property type="molecule type" value="Genomic_DNA"/>
</dbReference>
<keyword evidence="4" id="KW-1185">Reference proteome</keyword>
<proteinExistence type="predicted"/>
<dbReference type="GO" id="GO:0008757">
    <property type="term" value="F:S-adenosylmethionine-dependent methyltransferase activity"/>
    <property type="evidence" value="ECO:0007669"/>
    <property type="project" value="InterPro"/>
</dbReference>
<name>A0A1I6GQ25_9RHOB</name>
<evidence type="ECO:0000313" key="3">
    <source>
        <dbReference type="EMBL" id="SFR44325.1"/>
    </source>
</evidence>
<dbReference type="AlphaFoldDB" id="A0A1I6GQ25"/>
<protein>
    <submittedName>
        <fullName evidence="3">Methyltransferase domain-containing protein</fullName>
    </submittedName>
</protein>
<reference evidence="4" key="1">
    <citation type="submission" date="2016-10" db="EMBL/GenBank/DDBJ databases">
        <authorList>
            <person name="Varghese N."/>
            <person name="Submissions S."/>
        </authorList>
    </citation>
    <scope>NUCLEOTIDE SEQUENCE [LARGE SCALE GENOMIC DNA]</scope>
    <source>
        <strain evidence="4">DSM 26921</strain>
    </source>
</reference>